<dbReference type="Gene3D" id="3.40.50.300">
    <property type="entry name" value="P-loop containing nucleotide triphosphate hydrolases"/>
    <property type="match status" value="1"/>
</dbReference>
<dbReference type="Proteomes" id="UP001249851">
    <property type="component" value="Unassembled WGS sequence"/>
</dbReference>
<sequence length="384" mass="43551">MDFLKEYGSSESSSTDNEDDISRDSAEGLSSNLNNRAVCQVYLITYSKADPQKFPTQESIAQDVVKSFEAINTKIELWVCSKEAHQVNGFHYHMALKLNRCKRWLSSKRYLKENHGISVHFSNIHHNYYSAWLYTTKKDRYVMESKDHPDLWDSKPPKTQSASISRKHKVVENEDDEPSNYSSDNNDDISSEGLYSASCSKQSRTKQQKKRMTSFELSELIVRKGMKSLTELLAYANEQKLIGKSDIAEFIVNRGPPVLSEVLATAWEMTNAQAKLDRSKKTRIEILEEAAQGQCASGCNGEWLTCASEVLEQNGIRREAFSTAIRELLEKGRSKFRNIMICGPANSGKTFLLNPLTSIYDTFSNPASTSFLHGLERKMQNVFS</sequence>
<feature type="compositionally biased region" description="Low complexity" evidence="1">
    <location>
        <begin position="1"/>
        <end position="15"/>
    </location>
</feature>
<gene>
    <name evidence="2" type="ORF">P5673_022574</name>
</gene>
<evidence type="ECO:0000313" key="2">
    <source>
        <dbReference type="EMBL" id="KAK2555890.1"/>
    </source>
</evidence>
<feature type="compositionally biased region" description="Basic and acidic residues" evidence="1">
    <location>
        <begin position="147"/>
        <end position="156"/>
    </location>
</feature>
<organism evidence="2 3">
    <name type="scientific">Acropora cervicornis</name>
    <name type="common">Staghorn coral</name>
    <dbReference type="NCBI Taxonomy" id="6130"/>
    <lineage>
        <taxon>Eukaryota</taxon>
        <taxon>Metazoa</taxon>
        <taxon>Cnidaria</taxon>
        <taxon>Anthozoa</taxon>
        <taxon>Hexacorallia</taxon>
        <taxon>Scleractinia</taxon>
        <taxon>Astrocoeniina</taxon>
        <taxon>Acroporidae</taxon>
        <taxon>Acropora</taxon>
    </lineage>
</organism>
<feature type="region of interest" description="Disordered" evidence="1">
    <location>
        <begin position="1"/>
        <end position="28"/>
    </location>
</feature>
<reference evidence="2" key="2">
    <citation type="journal article" date="2023" name="Science">
        <title>Genomic signatures of disease resistance in endangered staghorn corals.</title>
        <authorList>
            <person name="Vollmer S.V."/>
            <person name="Selwyn J.D."/>
            <person name="Despard B.A."/>
            <person name="Roesel C.L."/>
        </authorList>
    </citation>
    <scope>NUCLEOTIDE SEQUENCE</scope>
    <source>
        <strain evidence="2">K2</strain>
    </source>
</reference>
<comment type="caution">
    <text evidence="2">The sequence shown here is derived from an EMBL/GenBank/DDBJ whole genome shotgun (WGS) entry which is preliminary data.</text>
</comment>
<keyword evidence="3" id="KW-1185">Reference proteome</keyword>
<accession>A0AAD9V038</accession>
<name>A0AAD9V038_ACRCE</name>
<evidence type="ECO:0000256" key="1">
    <source>
        <dbReference type="SAM" id="MobiDB-lite"/>
    </source>
</evidence>
<reference evidence="2" key="1">
    <citation type="journal article" date="2023" name="G3 (Bethesda)">
        <title>Whole genome assembly and annotation of the endangered Caribbean coral Acropora cervicornis.</title>
        <authorList>
            <person name="Selwyn J.D."/>
            <person name="Vollmer S.V."/>
        </authorList>
    </citation>
    <scope>NUCLEOTIDE SEQUENCE</scope>
    <source>
        <strain evidence="2">K2</strain>
    </source>
</reference>
<dbReference type="EMBL" id="JARQWQ010000060">
    <property type="protein sequence ID" value="KAK2555890.1"/>
    <property type="molecule type" value="Genomic_DNA"/>
</dbReference>
<dbReference type="InterPro" id="IPR027417">
    <property type="entry name" value="P-loop_NTPase"/>
</dbReference>
<feature type="region of interest" description="Disordered" evidence="1">
    <location>
        <begin position="147"/>
        <end position="210"/>
    </location>
</feature>
<dbReference type="AlphaFoldDB" id="A0AAD9V038"/>
<protein>
    <submittedName>
        <fullName evidence="2">Uncharacterized protein</fullName>
    </submittedName>
</protein>
<dbReference type="SUPFAM" id="SSF52540">
    <property type="entry name" value="P-loop containing nucleoside triphosphate hydrolases"/>
    <property type="match status" value="1"/>
</dbReference>
<dbReference type="Gene3D" id="3.40.1310.20">
    <property type="match status" value="1"/>
</dbReference>
<proteinExistence type="predicted"/>
<evidence type="ECO:0000313" key="3">
    <source>
        <dbReference type="Proteomes" id="UP001249851"/>
    </source>
</evidence>